<keyword evidence="1" id="KW-0677">Repeat</keyword>
<dbReference type="InterPro" id="IPR027417">
    <property type="entry name" value="P-loop_NTPase"/>
</dbReference>
<dbReference type="InterPro" id="IPR056884">
    <property type="entry name" value="NPHP3-like_N"/>
</dbReference>
<dbReference type="EMBL" id="KI912109">
    <property type="protein sequence ID" value="ETS86415.1"/>
    <property type="molecule type" value="Genomic_DNA"/>
</dbReference>
<dbReference type="InParanoid" id="W3XK89"/>
<dbReference type="Proteomes" id="UP000030651">
    <property type="component" value="Unassembled WGS sequence"/>
</dbReference>
<organism evidence="3 4">
    <name type="scientific">Pestalotiopsis fici (strain W106-1 / CGMCC3.15140)</name>
    <dbReference type="NCBI Taxonomy" id="1229662"/>
    <lineage>
        <taxon>Eukaryota</taxon>
        <taxon>Fungi</taxon>
        <taxon>Dikarya</taxon>
        <taxon>Ascomycota</taxon>
        <taxon>Pezizomycotina</taxon>
        <taxon>Sordariomycetes</taxon>
        <taxon>Xylariomycetidae</taxon>
        <taxon>Amphisphaeriales</taxon>
        <taxon>Sporocadaceae</taxon>
        <taxon>Pestalotiopsis</taxon>
    </lineage>
</organism>
<feature type="domain" description="NACHT" evidence="2">
    <location>
        <begin position="74"/>
        <end position="297"/>
    </location>
</feature>
<dbReference type="PROSITE" id="PS50837">
    <property type="entry name" value="NACHT"/>
    <property type="match status" value="1"/>
</dbReference>
<dbReference type="InterPro" id="IPR007111">
    <property type="entry name" value="NACHT_NTPase"/>
</dbReference>
<dbReference type="RefSeq" id="XP_007827015.1">
    <property type="nucleotide sequence ID" value="XM_007828824.1"/>
</dbReference>
<sequence length="550" mass="63236">MRNKPSYRVMLIRTQVTGGSEQASANTLIPAGIPDPKIATKRIKNHKGKLLKGAYEWILSNNEFKRWRYEDDRRLLWIKGDPGKGKTMLLYGITETLEEEMRARNDQTWVPIYFFIQATDDHLNSAESVMQGLLAFLIQTSQYPRSKYLDSDSTHRANWITLVQKVEEVLRDLDERGVYLIVDALDECVTGLDKLLQVIVELSVSTLKRFKVLVSSRNWTEIEDELSCSEQTIEISLEYYKSSVDHAIGFFIADQVALLVKRKRYSDDLREKVRGYISSNPRNTFLWVALVCKQLAEHKLADSTYATLRSNFPPELNGFYGRMMESIDRSSEDPDLCKQMLAIACTVYRPINWREMKSLLRHPTQNSLGSVIGLCGSFLTTQEDDRMQEDDKIISFVHLSAKDFLLENQGASRQILPHGITHQHYYISEKALKNLSTVLRRDIYGLKEPGYLAKDVSPPDPDPLAPVRYSCVYWPSHVLEFGKPTALDELNTTSLLPFPDRKFLNEAIKDDGIVYRFIQEKYYYWLEALSLLSAIPEGVEAMNRLKSFLV</sequence>
<dbReference type="Gene3D" id="3.40.50.300">
    <property type="entry name" value="P-loop containing nucleotide triphosphate hydrolases"/>
    <property type="match status" value="1"/>
</dbReference>
<dbReference type="OrthoDB" id="538223at2759"/>
<dbReference type="Pfam" id="PF24883">
    <property type="entry name" value="NPHP3_N"/>
    <property type="match status" value="1"/>
</dbReference>
<reference evidence="4" key="1">
    <citation type="journal article" date="2015" name="BMC Genomics">
        <title>Genomic and transcriptomic analysis of the endophytic fungus Pestalotiopsis fici reveals its lifestyle and high potential for synthesis of natural products.</title>
        <authorList>
            <person name="Wang X."/>
            <person name="Zhang X."/>
            <person name="Liu L."/>
            <person name="Xiang M."/>
            <person name="Wang W."/>
            <person name="Sun X."/>
            <person name="Che Y."/>
            <person name="Guo L."/>
            <person name="Liu G."/>
            <person name="Guo L."/>
            <person name="Wang C."/>
            <person name="Yin W.B."/>
            <person name="Stadler M."/>
            <person name="Zhang X."/>
            <person name="Liu X."/>
        </authorList>
    </citation>
    <scope>NUCLEOTIDE SEQUENCE [LARGE SCALE GENOMIC DNA]</scope>
    <source>
        <strain evidence="4">W106-1 / CGMCC3.15140</strain>
    </source>
</reference>
<protein>
    <recommendedName>
        <fullName evidence="2">NACHT domain-containing protein</fullName>
    </recommendedName>
</protein>
<dbReference type="PANTHER" id="PTHR10039">
    <property type="entry name" value="AMELOGENIN"/>
    <property type="match status" value="1"/>
</dbReference>
<evidence type="ECO:0000256" key="1">
    <source>
        <dbReference type="ARBA" id="ARBA00022737"/>
    </source>
</evidence>
<dbReference type="SUPFAM" id="SSF52540">
    <property type="entry name" value="P-loop containing nucleoside triphosphate hydrolases"/>
    <property type="match status" value="1"/>
</dbReference>
<dbReference type="GeneID" id="19265256"/>
<evidence type="ECO:0000259" key="2">
    <source>
        <dbReference type="PROSITE" id="PS50837"/>
    </source>
</evidence>
<dbReference type="STRING" id="1229662.W3XK89"/>
<proteinExistence type="predicted"/>
<dbReference type="eggNOG" id="KOG0266">
    <property type="taxonomic scope" value="Eukaryota"/>
</dbReference>
<dbReference type="OMA" id="HRANWIT"/>
<accession>W3XK89</accession>
<evidence type="ECO:0000313" key="3">
    <source>
        <dbReference type="EMBL" id="ETS86415.1"/>
    </source>
</evidence>
<gene>
    <name evidence="3" type="ORF">PFICI_00243</name>
</gene>
<evidence type="ECO:0000313" key="4">
    <source>
        <dbReference type="Proteomes" id="UP000030651"/>
    </source>
</evidence>
<dbReference type="HOGENOM" id="CLU_000288_6_21_1"/>
<dbReference type="KEGG" id="pfy:PFICI_00243"/>
<name>W3XK89_PESFW</name>
<dbReference type="AlphaFoldDB" id="W3XK89"/>
<keyword evidence="4" id="KW-1185">Reference proteome</keyword>